<feature type="domain" description="Dret-0059-like sensor" evidence="1">
    <location>
        <begin position="96"/>
        <end position="173"/>
    </location>
</feature>
<proteinExistence type="predicted"/>
<comment type="caution">
    <text evidence="2">The sequence shown here is derived from an EMBL/GenBank/DDBJ whole genome shotgun (WGS) entry which is preliminary data.</text>
</comment>
<dbReference type="SUPFAM" id="SSF103190">
    <property type="entry name" value="Sensory domain-like"/>
    <property type="match status" value="1"/>
</dbReference>
<name>A0ABW1V754_9BACL</name>
<evidence type="ECO:0000313" key="3">
    <source>
        <dbReference type="Proteomes" id="UP001596233"/>
    </source>
</evidence>
<keyword evidence="3" id="KW-1185">Reference proteome</keyword>
<dbReference type="InterPro" id="IPR054513">
    <property type="entry name" value="Dret_0059-like_sensor"/>
</dbReference>
<dbReference type="Gene3D" id="3.30.450.20">
    <property type="entry name" value="PAS domain"/>
    <property type="match status" value="1"/>
</dbReference>
<reference evidence="3" key="1">
    <citation type="journal article" date="2019" name="Int. J. Syst. Evol. Microbiol.">
        <title>The Global Catalogue of Microorganisms (GCM) 10K type strain sequencing project: providing services to taxonomists for standard genome sequencing and annotation.</title>
        <authorList>
            <consortium name="The Broad Institute Genomics Platform"/>
            <consortium name="The Broad Institute Genome Sequencing Center for Infectious Disease"/>
            <person name="Wu L."/>
            <person name="Ma J."/>
        </authorList>
    </citation>
    <scope>NUCLEOTIDE SEQUENCE [LARGE SCALE GENOMIC DNA]</scope>
    <source>
        <strain evidence="3">PCU 280</strain>
    </source>
</reference>
<protein>
    <submittedName>
        <fullName evidence="2">PDC sensor domain-containing protein</fullName>
    </submittedName>
</protein>
<dbReference type="InterPro" id="IPR029151">
    <property type="entry name" value="Sensor-like_sf"/>
</dbReference>
<dbReference type="CDD" id="cd18773">
    <property type="entry name" value="PDC1_HK_sensor"/>
    <property type="match status" value="1"/>
</dbReference>
<gene>
    <name evidence="2" type="ORF">ACFP56_15620</name>
</gene>
<sequence length="178" mass="19799">MSLKLKYLILAVAMLSILLTFFSSTLSGYRMNKQNLIESTIETNRVYAQKLSNTTNMFFSMTMQTLQYSSEMLAPLIKDGRDSALLLTEANRLKYQTDTLNSIIIAAADGEILAASPQTLDLVGKMIDSKEGKQALSEQRPFISNPYQSMTGRFIIFISHPIFDDEGTYMGIVGGSII</sequence>
<evidence type="ECO:0000259" key="1">
    <source>
        <dbReference type="Pfam" id="PF22309"/>
    </source>
</evidence>
<dbReference type="Proteomes" id="UP001596233">
    <property type="component" value="Unassembled WGS sequence"/>
</dbReference>
<dbReference type="RefSeq" id="WP_379236195.1">
    <property type="nucleotide sequence ID" value="NZ_JBHSTE010000005.1"/>
</dbReference>
<accession>A0ABW1V754</accession>
<dbReference type="Pfam" id="PF22309">
    <property type="entry name" value="HK-GC-Chemotax_sensor"/>
    <property type="match status" value="1"/>
</dbReference>
<dbReference type="EMBL" id="JBHSTE010000005">
    <property type="protein sequence ID" value="MFC6334056.1"/>
    <property type="molecule type" value="Genomic_DNA"/>
</dbReference>
<evidence type="ECO:0000313" key="2">
    <source>
        <dbReference type="EMBL" id="MFC6334056.1"/>
    </source>
</evidence>
<organism evidence="2 3">
    <name type="scientific">Paenibacillus septentrionalis</name>
    <dbReference type="NCBI Taxonomy" id="429342"/>
    <lineage>
        <taxon>Bacteria</taxon>
        <taxon>Bacillati</taxon>
        <taxon>Bacillota</taxon>
        <taxon>Bacilli</taxon>
        <taxon>Bacillales</taxon>
        <taxon>Paenibacillaceae</taxon>
        <taxon>Paenibacillus</taxon>
    </lineage>
</organism>